<dbReference type="Proteomes" id="UP001209746">
    <property type="component" value="Unassembled WGS sequence"/>
</dbReference>
<reference evidence="2" key="1">
    <citation type="submission" date="2023-02" db="EMBL/GenBank/DDBJ databases">
        <title>Enrichment on poylsaccharides allowed isolation of novel metabolic and taxonomic groups of Haloarchaea.</title>
        <authorList>
            <person name="Sorokin D.Y."/>
            <person name="Elcheninov A.G."/>
            <person name="Khizhniak T.V."/>
            <person name="Kolganova T.V."/>
            <person name="Kublanov I.V."/>
        </authorList>
    </citation>
    <scope>NUCLEOTIDE SEQUENCE</scope>
    <source>
        <strain evidence="1 3">HArc-curdl5-1</strain>
        <strain evidence="2">HArc-curdl7</strain>
    </source>
</reference>
<organism evidence="2 4">
    <name type="scientific">Halapricum hydrolyticum</name>
    <dbReference type="NCBI Taxonomy" id="2979991"/>
    <lineage>
        <taxon>Archaea</taxon>
        <taxon>Methanobacteriati</taxon>
        <taxon>Methanobacteriota</taxon>
        <taxon>Stenosarchaea group</taxon>
        <taxon>Halobacteria</taxon>
        <taxon>Halobacteriales</taxon>
        <taxon>Haloarculaceae</taxon>
        <taxon>Halapricum</taxon>
    </lineage>
</organism>
<dbReference type="EMBL" id="JAOPKD010000008">
    <property type="protein sequence ID" value="MCU4727220.1"/>
    <property type="molecule type" value="Genomic_DNA"/>
</dbReference>
<comment type="caution">
    <text evidence="2">The sequence shown here is derived from an EMBL/GenBank/DDBJ whole genome shotgun (WGS) entry which is preliminary data.</text>
</comment>
<dbReference type="EMBL" id="JAOPKC010000009">
    <property type="protein sequence ID" value="MCU4718332.1"/>
    <property type="molecule type" value="Genomic_DNA"/>
</dbReference>
<evidence type="ECO:0000313" key="3">
    <source>
        <dbReference type="Proteomes" id="UP001208186"/>
    </source>
</evidence>
<proteinExistence type="predicted"/>
<sequence>MTSNPTFDGEIESPADFEAALHSLLVAALENGVNPGGSWEYRSDGLPSDWEVIVTELRSRDKGR</sequence>
<protein>
    <submittedName>
        <fullName evidence="2">Uncharacterized protein</fullName>
    </submittedName>
</protein>
<evidence type="ECO:0000313" key="2">
    <source>
        <dbReference type="EMBL" id="MCU4727220.1"/>
    </source>
</evidence>
<keyword evidence="3" id="KW-1185">Reference proteome</keyword>
<evidence type="ECO:0000313" key="1">
    <source>
        <dbReference type="EMBL" id="MCU4718332.1"/>
    </source>
</evidence>
<evidence type="ECO:0000313" key="4">
    <source>
        <dbReference type="Proteomes" id="UP001209746"/>
    </source>
</evidence>
<accession>A0AAE3IF57</accession>
<dbReference type="AlphaFoldDB" id="A0AAE3IF57"/>
<name>A0AAE3IF57_9EURY</name>
<dbReference type="Proteomes" id="UP001208186">
    <property type="component" value="Unassembled WGS sequence"/>
</dbReference>
<gene>
    <name evidence="2" type="ORF">OB914_09590</name>
    <name evidence="1" type="ORF">OB916_09690</name>
</gene>
<dbReference type="RefSeq" id="WP_315909088.1">
    <property type="nucleotide sequence ID" value="NZ_JAOPKC010000009.1"/>
</dbReference>